<dbReference type="InterPro" id="IPR002153">
    <property type="entry name" value="TRPC_channel"/>
</dbReference>
<evidence type="ECO:0000256" key="3">
    <source>
        <dbReference type="ARBA" id="ARBA00022692"/>
    </source>
</evidence>
<dbReference type="Pfam" id="PF00520">
    <property type="entry name" value="Ion_trans"/>
    <property type="match status" value="1"/>
</dbReference>
<feature type="transmembrane region" description="Helical" evidence="9">
    <location>
        <begin position="343"/>
        <end position="365"/>
    </location>
</feature>
<proteinExistence type="predicted"/>
<keyword evidence="4 9" id="KW-1133">Transmembrane helix</keyword>
<keyword evidence="7" id="KW-0407">Ion channel</keyword>
<reference evidence="11" key="1">
    <citation type="journal article" date="2023" name="G3 (Bethesda)">
        <title>Whole genome assembly and annotation of the endangered Caribbean coral Acropora cervicornis.</title>
        <authorList>
            <person name="Selwyn J.D."/>
            <person name="Vollmer S.V."/>
        </authorList>
    </citation>
    <scope>NUCLEOTIDE SEQUENCE</scope>
    <source>
        <strain evidence="11">K2</strain>
    </source>
</reference>
<evidence type="ECO:0000256" key="1">
    <source>
        <dbReference type="ARBA" id="ARBA00004141"/>
    </source>
</evidence>
<dbReference type="Proteomes" id="UP001249851">
    <property type="component" value="Unassembled WGS sequence"/>
</dbReference>
<keyword evidence="11" id="KW-0675">Receptor</keyword>
<dbReference type="InterPro" id="IPR005821">
    <property type="entry name" value="Ion_trans_dom"/>
</dbReference>
<evidence type="ECO:0000259" key="10">
    <source>
        <dbReference type="Pfam" id="PF00520"/>
    </source>
</evidence>
<feature type="transmembrane region" description="Helical" evidence="9">
    <location>
        <begin position="542"/>
        <end position="569"/>
    </location>
</feature>
<feature type="transmembrane region" description="Helical" evidence="9">
    <location>
        <begin position="589"/>
        <end position="612"/>
    </location>
</feature>
<keyword evidence="5" id="KW-0406">Ion transport</keyword>
<comment type="caution">
    <text evidence="11">The sequence shown here is derived from an EMBL/GenBank/DDBJ whole genome shotgun (WGS) entry which is preliminary data.</text>
</comment>
<evidence type="ECO:0000256" key="2">
    <source>
        <dbReference type="ARBA" id="ARBA00022448"/>
    </source>
</evidence>
<feature type="domain" description="Ion transport" evidence="10">
    <location>
        <begin position="401"/>
        <end position="622"/>
    </location>
</feature>
<dbReference type="GO" id="GO:0070679">
    <property type="term" value="F:inositol 1,4,5 trisphosphate binding"/>
    <property type="evidence" value="ECO:0007669"/>
    <property type="project" value="TreeGrafter"/>
</dbReference>
<feature type="transmembrane region" description="Helical" evidence="9">
    <location>
        <begin position="396"/>
        <end position="415"/>
    </location>
</feature>
<evidence type="ECO:0000256" key="8">
    <source>
        <dbReference type="SAM" id="MobiDB-lite"/>
    </source>
</evidence>
<feature type="transmembrane region" description="Helical" evidence="9">
    <location>
        <begin position="431"/>
        <end position="449"/>
    </location>
</feature>
<organism evidence="11 12">
    <name type="scientific">Acropora cervicornis</name>
    <name type="common">Staghorn coral</name>
    <dbReference type="NCBI Taxonomy" id="6130"/>
    <lineage>
        <taxon>Eukaryota</taxon>
        <taxon>Metazoa</taxon>
        <taxon>Cnidaria</taxon>
        <taxon>Anthozoa</taxon>
        <taxon>Hexacorallia</taxon>
        <taxon>Scleractinia</taxon>
        <taxon>Astrocoeniina</taxon>
        <taxon>Acroporidae</taxon>
        <taxon>Acropora</taxon>
    </lineage>
</organism>
<evidence type="ECO:0000256" key="9">
    <source>
        <dbReference type="SAM" id="Phobius"/>
    </source>
</evidence>
<sequence>MHFEKFLALVKEEIDGAEPEDVRKIRAFLAARRGTAESPESRIYRAQLLEAIKNKKPDEVLTLIARGNGENAKKLRTLNADCVAFAQRQKQRRDHICEEDCLVCSIKKILKRILACIKNCCWGCCSQCSTDDQQPTEDQIEEEKQWIEILSNPLYISLEWLCRIYSESGREVSREGGESIEPTRDASTSAVNRGSDEYEIRRIQQNENALHPSDEGNENDDENQDVIATALRDSHLLEMIAGNDLHQHKDEYEKRANEVEEFAVAVVEGSTREQLIDIMDTKGDGCLKQQKPWNFSQSLSLLKIAADEKRKKFVASAKCESILNKVVYFDRPSWQKEKRIPKILWSFFVHLPFLFIPLCIPYTIYRAFKDCLRRDQYEPDCWKLIRRQFEHPYSKFVNHTLSYMVFLAFLIAASFEDTFGRTWIGLEGIDWVIIAFVVGLLIQEFLAAIREGFFVYLSKWWNVVDSVIISLFVLSFVVWVSAYFHFGNKWKPEKNAFIVADVIFSSAIIISFFHLTHIFQVDSVLGPLQLSLYKMLGNVWEFLLLFLVLHLSFATGHWNALSSLFWLLLGNYDEEKVNVEDRVFVAMSISGQIFMIVYVVCMVIVALNMLIAMMNESYERIRVSILTRHLLFCDGF</sequence>
<feature type="transmembrane region" description="Helical" evidence="9">
    <location>
        <begin position="461"/>
        <end position="484"/>
    </location>
</feature>
<dbReference type="EMBL" id="JARQWQ010000063">
    <property type="protein sequence ID" value="KAK2555323.1"/>
    <property type="molecule type" value="Genomic_DNA"/>
</dbReference>
<name>A0AAD9Q5W3_ACRCE</name>
<dbReference type="GO" id="GO:0005886">
    <property type="term" value="C:plasma membrane"/>
    <property type="evidence" value="ECO:0007669"/>
    <property type="project" value="TreeGrafter"/>
</dbReference>
<keyword evidence="3 9" id="KW-0812">Transmembrane</keyword>
<feature type="compositionally biased region" description="Basic and acidic residues" evidence="8">
    <location>
        <begin position="173"/>
        <end position="184"/>
    </location>
</feature>
<comment type="subcellular location">
    <subcellularLocation>
        <location evidence="1">Membrane</location>
        <topology evidence="1">Multi-pass membrane protein</topology>
    </subcellularLocation>
</comment>
<keyword evidence="12" id="KW-1185">Reference proteome</keyword>
<reference evidence="11" key="2">
    <citation type="journal article" date="2023" name="Science">
        <title>Genomic signatures of disease resistance in endangered staghorn corals.</title>
        <authorList>
            <person name="Vollmer S.V."/>
            <person name="Selwyn J.D."/>
            <person name="Despard B.A."/>
            <person name="Roesel C.L."/>
        </authorList>
    </citation>
    <scope>NUCLEOTIDE SEQUENCE</scope>
    <source>
        <strain evidence="11">K2</strain>
    </source>
</reference>
<dbReference type="PANTHER" id="PTHR10117">
    <property type="entry name" value="TRANSIENT RECEPTOR POTENTIAL CHANNEL"/>
    <property type="match status" value="1"/>
</dbReference>
<gene>
    <name evidence="11" type="ORF">P5673_022952</name>
</gene>
<keyword evidence="6 9" id="KW-0472">Membrane</keyword>
<feature type="region of interest" description="Disordered" evidence="8">
    <location>
        <begin position="173"/>
        <end position="196"/>
    </location>
</feature>
<evidence type="ECO:0000313" key="12">
    <source>
        <dbReference type="Proteomes" id="UP001249851"/>
    </source>
</evidence>
<dbReference type="GO" id="GO:0015279">
    <property type="term" value="F:store-operated calcium channel activity"/>
    <property type="evidence" value="ECO:0007669"/>
    <property type="project" value="TreeGrafter"/>
</dbReference>
<accession>A0AAD9Q5W3</accession>
<keyword evidence="2" id="KW-0813">Transport</keyword>
<feature type="transmembrane region" description="Helical" evidence="9">
    <location>
        <begin position="496"/>
        <end position="521"/>
    </location>
</feature>
<evidence type="ECO:0000256" key="6">
    <source>
        <dbReference type="ARBA" id="ARBA00023136"/>
    </source>
</evidence>
<evidence type="ECO:0000256" key="7">
    <source>
        <dbReference type="ARBA" id="ARBA00023303"/>
    </source>
</evidence>
<evidence type="ECO:0000313" key="11">
    <source>
        <dbReference type="EMBL" id="KAK2555323.1"/>
    </source>
</evidence>
<dbReference type="GO" id="GO:0034703">
    <property type="term" value="C:cation channel complex"/>
    <property type="evidence" value="ECO:0007669"/>
    <property type="project" value="TreeGrafter"/>
</dbReference>
<evidence type="ECO:0000256" key="4">
    <source>
        <dbReference type="ARBA" id="ARBA00022989"/>
    </source>
</evidence>
<protein>
    <submittedName>
        <fullName evidence="11">Short transient receptor potential channel 5</fullName>
    </submittedName>
</protein>
<dbReference type="GO" id="GO:0051480">
    <property type="term" value="P:regulation of cytosolic calcium ion concentration"/>
    <property type="evidence" value="ECO:0007669"/>
    <property type="project" value="TreeGrafter"/>
</dbReference>
<evidence type="ECO:0000256" key="5">
    <source>
        <dbReference type="ARBA" id="ARBA00023065"/>
    </source>
</evidence>
<dbReference type="PANTHER" id="PTHR10117:SF54">
    <property type="entry name" value="TRANSIENT RECEPTOR POTENTIAL-GAMMA PROTEIN"/>
    <property type="match status" value="1"/>
</dbReference>
<dbReference type="AlphaFoldDB" id="A0AAD9Q5W3"/>